<proteinExistence type="predicted"/>
<organism evidence="1 2">
    <name type="scientific">Paraburkholderia monticola</name>
    <dbReference type="NCBI Taxonomy" id="1399968"/>
    <lineage>
        <taxon>Bacteria</taxon>
        <taxon>Pseudomonadati</taxon>
        <taxon>Pseudomonadota</taxon>
        <taxon>Betaproteobacteria</taxon>
        <taxon>Burkholderiales</taxon>
        <taxon>Burkholderiaceae</taxon>
        <taxon>Paraburkholderia</taxon>
    </lineage>
</organism>
<evidence type="ECO:0000313" key="2">
    <source>
        <dbReference type="Proteomes" id="UP000075613"/>
    </source>
</evidence>
<keyword evidence="2" id="KW-1185">Reference proteome</keyword>
<name>A0A149PFP9_9BURK</name>
<dbReference type="Proteomes" id="UP000075613">
    <property type="component" value="Unassembled WGS sequence"/>
</dbReference>
<reference evidence="1 2" key="1">
    <citation type="journal article" date="2015" name="Int. J. Syst. Evol. Microbiol.">
        <title>Burkholderia monticola sp. nov., isolated from mountain soil.</title>
        <authorList>
            <person name="Baek I."/>
            <person name="Seo B."/>
            <person name="Lee I."/>
            <person name="Yi H."/>
            <person name="Chun J."/>
        </authorList>
    </citation>
    <scope>NUCLEOTIDE SEQUENCE [LARGE SCALE GENOMIC DNA]</scope>
    <source>
        <strain evidence="1 2">JC2948</strain>
    </source>
</reference>
<comment type="caution">
    <text evidence="1">The sequence shown here is derived from an EMBL/GenBank/DDBJ whole genome shotgun (WGS) entry which is preliminary data.</text>
</comment>
<dbReference type="AlphaFoldDB" id="A0A149PFP9"/>
<accession>A0A149PFP9</accession>
<dbReference type="EMBL" id="LRBG01000037">
    <property type="protein sequence ID" value="KXU83895.1"/>
    <property type="molecule type" value="Genomic_DNA"/>
</dbReference>
<gene>
    <name evidence="1" type="ORF">CI15_25550</name>
</gene>
<dbReference type="STRING" id="1399968.CI15_25550"/>
<evidence type="ECO:0000313" key="1">
    <source>
        <dbReference type="EMBL" id="KXU83895.1"/>
    </source>
</evidence>
<protein>
    <submittedName>
        <fullName evidence="1">Uncharacterized protein</fullName>
    </submittedName>
</protein>
<sequence length="59" mass="6682">MRDEAFQFKQRFAEQIDSAVRRRRGSGAANSSLHDPVQVCRFSWVSCGGGPFFHTYSSL</sequence>